<feature type="domain" description="Tryptophan synthase beta chain-like PALP" evidence="9">
    <location>
        <begin position="18"/>
        <end position="304"/>
    </location>
</feature>
<proteinExistence type="inferred from homology"/>
<dbReference type="EMBL" id="FOMR01000005">
    <property type="protein sequence ID" value="SFD88287.1"/>
    <property type="molecule type" value="Genomic_DNA"/>
</dbReference>
<name>A0A1I1VZ93_9BACI</name>
<dbReference type="Gene3D" id="3.40.50.1100">
    <property type="match status" value="2"/>
</dbReference>
<comment type="cofactor">
    <cofactor evidence="2">
        <name>pyridoxal 5'-phosphate</name>
        <dbReference type="ChEBI" id="CHEBI:597326"/>
    </cofactor>
</comment>
<dbReference type="SUPFAM" id="SSF53686">
    <property type="entry name" value="Tryptophan synthase beta subunit-like PLP-dependent enzymes"/>
    <property type="match status" value="1"/>
</dbReference>
<dbReference type="FunFam" id="3.40.50.1100:FF:000007">
    <property type="entry name" value="L-threonine dehydratase catabolic TdcB"/>
    <property type="match status" value="1"/>
</dbReference>
<comment type="function">
    <text evidence="7">Catalyzes the anaerobic formation of alpha-ketobutyrate and ammonia from threonine in a two-step reaction. The first step involved a dehydration of threonine and a production of enamine intermediates (aminocrotonate), which tautomerizes to its imine form (iminobutyrate). Both intermediates are unstable and short-lived. The second step is the nonenzymatic hydrolysis of the enamine/imine intermediates to form 2-ketobutyrate and free ammonia. In the low water environment of the cell, the second step is accelerated by RidA.</text>
</comment>
<dbReference type="PANTHER" id="PTHR48078:SF6">
    <property type="entry name" value="L-THREONINE DEHYDRATASE CATABOLIC TDCB"/>
    <property type="match status" value="1"/>
</dbReference>
<reference evidence="11" key="1">
    <citation type="submission" date="2016-10" db="EMBL/GenBank/DDBJ databases">
        <authorList>
            <person name="Varghese N."/>
            <person name="Submissions S."/>
        </authorList>
    </citation>
    <scope>NUCLEOTIDE SEQUENCE [LARGE SCALE GENOMIC DNA]</scope>
    <source>
        <strain evidence="11">DSM 22530</strain>
    </source>
</reference>
<evidence type="ECO:0000256" key="1">
    <source>
        <dbReference type="ARBA" id="ARBA00001274"/>
    </source>
</evidence>
<dbReference type="CDD" id="cd01562">
    <property type="entry name" value="Thr-dehyd"/>
    <property type="match status" value="1"/>
</dbReference>
<evidence type="ECO:0000256" key="2">
    <source>
        <dbReference type="ARBA" id="ARBA00001933"/>
    </source>
</evidence>
<dbReference type="EC" id="4.3.1.19" evidence="4"/>
<evidence type="ECO:0000313" key="10">
    <source>
        <dbReference type="EMBL" id="SFD88287.1"/>
    </source>
</evidence>
<evidence type="ECO:0000256" key="3">
    <source>
        <dbReference type="ARBA" id="ARBA00010869"/>
    </source>
</evidence>
<dbReference type="GO" id="GO:0004794">
    <property type="term" value="F:threonine deaminase activity"/>
    <property type="evidence" value="ECO:0007669"/>
    <property type="project" value="UniProtKB-EC"/>
</dbReference>
<evidence type="ECO:0000256" key="5">
    <source>
        <dbReference type="ARBA" id="ARBA00022898"/>
    </source>
</evidence>
<evidence type="ECO:0000256" key="6">
    <source>
        <dbReference type="ARBA" id="ARBA00023239"/>
    </source>
</evidence>
<comment type="catalytic activity">
    <reaction evidence="1">
        <text>L-threonine = 2-oxobutanoate + NH4(+)</text>
        <dbReference type="Rhea" id="RHEA:22108"/>
        <dbReference type="ChEBI" id="CHEBI:16763"/>
        <dbReference type="ChEBI" id="CHEBI:28938"/>
        <dbReference type="ChEBI" id="CHEBI:57926"/>
        <dbReference type="EC" id="4.3.1.19"/>
    </reaction>
</comment>
<dbReference type="GO" id="GO:0009097">
    <property type="term" value="P:isoleucine biosynthetic process"/>
    <property type="evidence" value="ECO:0007669"/>
    <property type="project" value="TreeGrafter"/>
</dbReference>
<dbReference type="GO" id="GO:0003941">
    <property type="term" value="F:L-serine ammonia-lyase activity"/>
    <property type="evidence" value="ECO:0007669"/>
    <property type="project" value="TreeGrafter"/>
</dbReference>
<evidence type="ECO:0000256" key="7">
    <source>
        <dbReference type="ARBA" id="ARBA00025527"/>
    </source>
</evidence>
<evidence type="ECO:0000313" key="11">
    <source>
        <dbReference type="Proteomes" id="UP000199474"/>
    </source>
</evidence>
<evidence type="ECO:0000256" key="4">
    <source>
        <dbReference type="ARBA" id="ARBA00012096"/>
    </source>
</evidence>
<dbReference type="FunFam" id="3.40.50.1100:FF:000005">
    <property type="entry name" value="Threonine dehydratase catabolic"/>
    <property type="match status" value="1"/>
</dbReference>
<evidence type="ECO:0000256" key="8">
    <source>
        <dbReference type="ARBA" id="ARBA00031427"/>
    </source>
</evidence>
<gene>
    <name evidence="10" type="ORF">SAMN05216238_105118</name>
</gene>
<dbReference type="GO" id="GO:0030170">
    <property type="term" value="F:pyridoxal phosphate binding"/>
    <property type="evidence" value="ECO:0007669"/>
    <property type="project" value="InterPro"/>
</dbReference>
<keyword evidence="11" id="KW-1185">Reference proteome</keyword>
<dbReference type="Proteomes" id="UP000199474">
    <property type="component" value="Unassembled WGS sequence"/>
</dbReference>
<comment type="similarity">
    <text evidence="3">Belongs to the serine/threonine dehydratase family.</text>
</comment>
<dbReference type="AlphaFoldDB" id="A0A1I1VZ93"/>
<evidence type="ECO:0000259" key="9">
    <source>
        <dbReference type="Pfam" id="PF00291"/>
    </source>
</evidence>
<dbReference type="GO" id="GO:0006565">
    <property type="term" value="P:L-serine catabolic process"/>
    <property type="evidence" value="ECO:0007669"/>
    <property type="project" value="TreeGrafter"/>
</dbReference>
<dbReference type="GO" id="GO:0006567">
    <property type="term" value="P:L-threonine catabolic process"/>
    <property type="evidence" value="ECO:0007669"/>
    <property type="project" value="TreeGrafter"/>
</dbReference>
<dbReference type="InterPro" id="IPR036052">
    <property type="entry name" value="TrpB-like_PALP_sf"/>
</dbReference>
<dbReference type="InterPro" id="IPR001926">
    <property type="entry name" value="TrpB-like_PALP"/>
</dbReference>
<dbReference type="STRING" id="640948.SAMN05216238_105118"/>
<accession>A0A1I1VZ93</accession>
<protein>
    <recommendedName>
        <fullName evidence="4">threonine ammonia-lyase</fullName>
        <ecNumber evidence="4">4.3.1.19</ecNumber>
    </recommendedName>
    <alternativeName>
        <fullName evidence="8">Threonine deaminase</fullName>
    </alternativeName>
</protein>
<dbReference type="Pfam" id="PF00291">
    <property type="entry name" value="PALP"/>
    <property type="match status" value="1"/>
</dbReference>
<keyword evidence="6 10" id="KW-0456">Lyase</keyword>
<organism evidence="10 11">
    <name type="scientific">Lentibacillus persicus</name>
    <dbReference type="NCBI Taxonomy" id="640948"/>
    <lineage>
        <taxon>Bacteria</taxon>
        <taxon>Bacillati</taxon>
        <taxon>Bacillota</taxon>
        <taxon>Bacilli</taxon>
        <taxon>Bacillales</taxon>
        <taxon>Bacillaceae</taxon>
        <taxon>Lentibacillus</taxon>
    </lineage>
</organism>
<sequence>MFIQLEDIKQAKENLAGVIKDTPLQYSKTLSNRCGNAIYLKPENLQKTGSFKIRGAYNKIASLSNAAKKKGVVAFSAGNHGAGTAYAAKALGVQATVVLPENPVPSKKNAIIDYGAKAVEWGTDSIAMYERVLRFHEEDGMEIIHPFEDYFTIAGQGTIGIEIIKELPDVDAVIVPVSGGGLISGVAACLKEMKPTTEVIGVNSEGAQAMFYSLQKGKPSEVNEVNTIADGLMAKRPGELTFRHTQKYVDRLVLVTEKEIAETVAILAERAKLVVEPSGAASLAAILYNHVNLKNKKAVVLVSGGNVNFRLYSQLLTEYANKVFDKERLLK</sequence>
<dbReference type="InterPro" id="IPR000634">
    <property type="entry name" value="Ser/Thr_deHydtase_PyrdxlP-BS"/>
</dbReference>
<dbReference type="PROSITE" id="PS00165">
    <property type="entry name" value="DEHYDRATASE_SER_THR"/>
    <property type="match status" value="1"/>
</dbReference>
<dbReference type="OrthoDB" id="9811476at2"/>
<dbReference type="InterPro" id="IPR050147">
    <property type="entry name" value="Ser/Thr_Dehydratase"/>
</dbReference>
<dbReference type="PANTHER" id="PTHR48078">
    <property type="entry name" value="THREONINE DEHYDRATASE, MITOCHONDRIAL-RELATED"/>
    <property type="match status" value="1"/>
</dbReference>
<keyword evidence="5" id="KW-0663">Pyridoxal phosphate</keyword>